<accession>A0A4R2K9M9</accession>
<reference evidence="2 3" key="1">
    <citation type="submission" date="2019-03" db="EMBL/GenBank/DDBJ databases">
        <title>Genomic Encyclopedia of Type Strains, Phase IV (KMG-IV): sequencing the most valuable type-strain genomes for metagenomic binning, comparative biology and taxonomic classification.</title>
        <authorList>
            <person name="Goeker M."/>
        </authorList>
    </citation>
    <scope>NUCLEOTIDE SEQUENCE [LARGE SCALE GENOMIC DNA]</scope>
    <source>
        <strain evidence="2 3">DSM 102940</strain>
    </source>
</reference>
<dbReference type="EMBL" id="SLWV01000042">
    <property type="protein sequence ID" value="TCO68687.1"/>
    <property type="molecule type" value="Genomic_DNA"/>
</dbReference>
<proteinExistence type="predicted"/>
<feature type="transmembrane region" description="Helical" evidence="1">
    <location>
        <begin position="99"/>
        <end position="118"/>
    </location>
</feature>
<gene>
    <name evidence="2" type="ORF">EV214_14210</name>
</gene>
<name>A0A4R2K9M9_9FIRM</name>
<sequence length="130" mass="14222">MLAMVFPLLIGIITGIASEQELEAGSFQMLLCTPSKKYIPHLGKLAVLLLFGIVFRAMGNVFLPISLYLKAAILLFLGNVPLYMLQYILSFAFGKGIGMGFGIIGSLLSALLLVLKLWSEKWAGRKNETN</sequence>
<feature type="transmembrane region" description="Helical" evidence="1">
    <location>
        <begin position="71"/>
        <end position="93"/>
    </location>
</feature>
<feature type="transmembrane region" description="Helical" evidence="1">
    <location>
        <begin position="41"/>
        <end position="59"/>
    </location>
</feature>
<dbReference type="Proteomes" id="UP000294919">
    <property type="component" value="Unassembled WGS sequence"/>
</dbReference>
<keyword evidence="1" id="KW-0472">Membrane</keyword>
<protein>
    <submittedName>
        <fullName evidence="2">Lantibiotic protection ABC transporter MutG family permease subunit</fullName>
    </submittedName>
</protein>
<keyword evidence="3" id="KW-1185">Reference proteome</keyword>
<evidence type="ECO:0000313" key="2">
    <source>
        <dbReference type="EMBL" id="TCO68687.1"/>
    </source>
</evidence>
<organism evidence="2 3">
    <name type="scientific">Marinisporobacter balticus</name>
    <dbReference type="NCBI Taxonomy" id="2018667"/>
    <lineage>
        <taxon>Bacteria</taxon>
        <taxon>Bacillati</taxon>
        <taxon>Bacillota</taxon>
        <taxon>Clostridia</taxon>
        <taxon>Peptostreptococcales</taxon>
        <taxon>Thermotaleaceae</taxon>
        <taxon>Marinisporobacter</taxon>
    </lineage>
</organism>
<comment type="caution">
    <text evidence="2">The sequence shown here is derived from an EMBL/GenBank/DDBJ whole genome shotgun (WGS) entry which is preliminary data.</text>
</comment>
<keyword evidence="1" id="KW-1133">Transmembrane helix</keyword>
<dbReference type="AlphaFoldDB" id="A0A4R2K9M9"/>
<evidence type="ECO:0000256" key="1">
    <source>
        <dbReference type="SAM" id="Phobius"/>
    </source>
</evidence>
<evidence type="ECO:0000313" key="3">
    <source>
        <dbReference type="Proteomes" id="UP000294919"/>
    </source>
</evidence>
<keyword evidence="1" id="KW-0812">Transmembrane</keyword>